<gene>
    <name evidence="1" type="ORF">HPB50_024779</name>
</gene>
<evidence type="ECO:0000313" key="1">
    <source>
        <dbReference type="EMBL" id="KAH6943592.1"/>
    </source>
</evidence>
<keyword evidence="2" id="KW-1185">Reference proteome</keyword>
<sequence>MTEESEYRIRLVTLGGGGVGKSSIVKRFLFNTYSDRYKPTVEDLFCKEFDLESMTLKVDILDTAGDHQFPAMRRLSIANGHAFLLVYSVDSIASFELVKQCFQEVREHKPDYQEVPIVVAGNKIDLPADRRQVSKEDVAEWLFCDLPRLRAKFVECSAKENTNIRELFRGYLQLARIPLNSGSEAAPHQLTHATAAATLAGGLQRRCSARVPGPRARGLASFSSSLQASPSSAVPERSPEVQAVAKAKPRSRSLIRRTSKKASKLKEHGVDDCTVS</sequence>
<protein>
    <submittedName>
        <fullName evidence="1">Uncharacterized protein</fullName>
    </submittedName>
</protein>
<dbReference type="EMBL" id="CM023490">
    <property type="protein sequence ID" value="KAH6943592.1"/>
    <property type="molecule type" value="Genomic_DNA"/>
</dbReference>
<organism evidence="1 2">
    <name type="scientific">Hyalomma asiaticum</name>
    <name type="common">Tick</name>
    <dbReference type="NCBI Taxonomy" id="266040"/>
    <lineage>
        <taxon>Eukaryota</taxon>
        <taxon>Metazoa</taxon>
        <taxon>Ecdysozoa</taxon>
        <taxon>Arthropoda</taxon>
        <taxon>Chelicerata</taxon>
        <taxon>Arachnida</taxon>
        <taxon>Acari</taxon>
        <taxon>Parasitiformes</taxon>
        <taxon>Ixodida</taxon>
        <taxon>Ixodoidea</taxon>
        <taxon>Ixodidae</taxon>
        <taxon>Hyalomminae</taxon>
        <taxon>Hyalomma</taxon>
    </lineage>
</organism>
<evidence type="ECO:0000313" key="2">
    <source>
        <dbReference type="Proteomes" id="UP000821845"/>
    </source>
</evidence>
<dbReference type="Proteomes" id="UP000821845">
    <property type="component" value="Chromosome 10"/>
</dbReference>
<name>A0ACB7T7R6_HYAAI</name>
<proteinExistence type="predicted"/>
<reference evidence="1" key="1">
    <citation type="submission" date="2020-05" db="EMBL/GenBank/DDBJ databases">
        <title>Large-scale comparative analyses of tick genomes elucidate their genetic diversity and vector capacities.</title>
        <authorList>
            <person name="Jia N."/>
            <person name="Wang J."/>
            <person name="Shi W."/>
            <person name="Du L."/>
            <person name="Sun Y."/>
            <person name="Zhan W."/>
            <person name="Jiang J."/>
            <person name="Wang Q."/>
            <person name="Zhang B."/>
            <person name="Ji P."/>
            <person name="Sakyi L.B."/>
            <person name="Cui X."/>
            <person name="Yuan T."/>
            <person name="Jiang B."/>
            <person name="Yang W."/>
            <person name="Lam T.T.-Y."/>
            <person name="Chang Q."/>
            <person name="Ding S."/>
            <person name="Wang X."/>
            <person name="Zhu J."/>
            <person name="Ruan X."/>
            <person name="Zhao L."/>
            <person name="Wei J."/>
            <person name="Que T."/>
            <person name="Du C."/>
            <person name="Cheng J."/>
            <person name="Dai P."/>
            <person name="Han X."/>
            <person name="Huang E."/>
            <person name="Gao Y."/>
            <person name="Liu J."/>
            <person name="Shao H."/>
            <person name="Ye R."/>
            <person name="Li L."/>
            <person name="Wei W."/>
            <person name="Wang X."/>
            <person name="Wang C."/>
            <person name="Yang T."/>
            <person name="Huo Q."/>
            <person name="Li W."/>
            <person name="Guo W."/>
            <person name="Chen H."/>
            <person name="Zhou L."/>
            <person name="Ni X."/>
            <person name="Tian J."/>
            <person name="Zhou Y."/>
            <person name="Sheng Y."/>
            <person name="Liu T."/>
            <person name="Pan Y."/>
            <person name="Xia L."/>
            <person name="Li J."/>
            <person name="Zhao F."/>
            <person name="Cao W."/>
        </authorList>
    </citation>
    <scope>NUCLEOTIDE SEQUENCE</scope>
    <source>
        <strain evidence="1">Hyas-2018</strain>
    </source>
</reference>
<comment type="caution">
    <text evidence="1">The sequence shown here is derived from an EMBL/GenBank/DDBJ whole genome shotgun (WGS) entry which is preliminary data.</text>
</comment>
<accession>A0ACB7T7R6</accession>